<comment type="caution">
    <text evidence="2">The sequence shown here is derived from an EMBL/GenBank/DDBJ whole genome shotgun (WGS) entry which is preliminary data.</text>
</comment>
<dbReference type="SUPFAM" id="SSF51735">
    <property type="entry name" value="NAD(P)-binding Rossmann-fold domains"/>
    <property type="match status" value="1"/>
</dbReference>
<name>A0A7W3SZF2_9ACTN</name>
<feature type="compositionally biased region" description="Basic and acidic residues" evidence="1">
    <location>
        <begin position="12"/>
        <end position="23"/>
    </location>
</feature>
<organism evidence="2 3">
    <name type="scientific">Streptomyces calidiresistens</name>
    <dbReference type="NCBI Taxonomy" id="1485586"/>
    <lineage>
        <taxon>Bacteria</taxon>
        <taxon>Bacillati</taxon>
        <taxon>Actinomycetota</taxon>
        <taxon>Actinomycetes</taxon>
        <taxon>Kitasatosporales</taxon>
        <taxon>Streptomycetaceae</taxon>
        <taxon>Streptomyces</taxon>
    </lineage>
</organism>
<gene>
    <name evidence="2" type="ORF">FOE67_00650</name>
</gene>
<evidence type="ECO:0000313" key="3">
    <source>
        <dbReference type="Proteomes" id="UP000530234"/>
    </source>
</evidence>
<proteinExistence type="predicted"/>
<dbReference type="RefSeq" id="WP_182659763.1">
    <property type="nucleotide sequence ID" value="NZ_VKHS01000005.1"/>
</dbReference>
<dbReference type="EMBL" id="VKHS01000005">
    <property type="protein sequence ID" value="MBB0228055.1"/>
    <property type="molecule type" value="Genomic_DNA"/>
</dbReference>
<keyword evidence="3" id="KW-1185">Reference proteome</keyword>
<protein>
    <submittedName>
        <fullName evidence="2">Uncharacterized protein</fullName>
    </submittedName>
</protein>
<dbReference type="PANTHER" id="PTHR43162:SF1">
    <property type="entry name" value="PRESTALK A DIFFERENTIATION PROTEIN A"/>
    <property type="match status" value="1"/>
</dbReference>
<dbReference type="Proteomes" id="UP000530234">
    <property type="component" value="Unassembled WGS sequence"/>
</dbReference>
<dbReference type="AlphaFoldDB" id="A0A7W3SZF2"/>
<feature type="region of interest" description="Disordered" evidence="1">
    <location>
        <begin position="98"/>
        <end position="149"/>
    </location>
</feature>
<reference evidence="3" key="1">
    <citation type="submission" date="2019-10" db="EMBL/GenBank/DDBJ databases">
        <title>Streptomyces sp. nov., a novel actinobacterium isolated from alkaline environment.</title>
        <authorList>
            <person name="Golinska P."/>
        </authorList>
    </citation>
    <scope>NUCLEOTIDE SEQUENCE [LARGE SCALE GENOMIC DNA]</scope>
    <source>
        <strain evidence="3">DSM 42108</strain>
    </source>
</reference>
<evidence type="ECO:0000256" key="1">
    <source>
        <dbReference type="SAM" id="MobiDB-lite"/>
    </source>
</evidence>
<accession>A0A7W3SZF2</accession>
<evidence type="ECO:0000313" key="2">
    <source>
        <dbReference type="EMBL" id="MBB0228055.1"/>
    </source>
</evidence>
<dbReference type="PANTHER" id="PTHR43162">
    <property type="match status" value="1"/>
</dbReference>
<dbReference type="InterPro" id="IPR036291">
    <property type="entry name" value="NAD(P)-bd_dom_sf"/>
</dbReference>
<dbReference type="InterPro" id="IPR051604">
    <property type="entry name" value="Ergot_Alk_Oxidoreductase"/>
</dbReference>
<feature type="region of interest" description="Disordered" evidence="1">
    <location>
        <begin position="1"/>
        <end position="23"/>
    </location>
</feature>
<sequence>MPAGDGRVAFIDTRDPGEPAARILEDPRGHVGRAYPLTGPRALTFEEVAELLTEELGRPVRYDPATIPGYLRHLRARGLPRVQMLVQTVLHAGLRRGDAEKVDPTLAESPGRPPGSMRAYPSDHRALWAKESPPGGGRRVSPATEERGRREIAMRCQWLP</sequence>
<dbReference type="Gene3D" id="3.40.50.720">
    <property type="entry name" value="NAD(P)-binding Rossmann-like Domain"/>
    <property type="match status" value="1"/>
</dbReference>